<protein>
    <submittedName>
        <fullName evidence="1">Uncharacterized protein</fullName>
    </submittedName>
</protein>
<evidence type="ECO:0000313" key="1">
    <source>
        <dbReference type="EMBL" id="RAV19471.1"/>
    </source>
</evidence>
<evidence type="ECO:0000313" key="2">
    <source>
        <dbReference type="Proteomes" id="UP000250369"/>
    </source>
</evidence>
<accession>A0A329MHN2</accession>
<gene>
    <name evidence="1" type="ORF">DQG23_21000</name>
</gene>
<organism evidence="1 2">
    <name type="scientific">Paenibacillus contaminans</name>
    <dbReference type="NCBI Taxonomy" id="450362"/>
    <lineage>
        <taxon>Bacteria</taxon>
        <taxon>Bacillati</taxon>
        <taxon>Bacillota</taxon>
        <taxon>Bacilli</taxon>
        <taxon>Bacillales</taxon>
        <taxon>Paenibacillaceae</taxon>
        <taxon>Paenibacillus</taxon>
    </lineage>
</organism>
<dbReference type="Proteomes" id="UP000250369">
    <property type="component" value="Unassembled WGS sequence"/>
</dbReference>
<sequence>MKGKPIKVTDYCVLWKQVINDNEHGERYAIEKIEVKSTGNEEIRFTYYKKSDDGKFRFVPRPLDLSESALLELFKKEGITEVFSANFLNELRDVLDELCRRK</sequence>
<dbReference type="AlphaFoldDB" id="A0A329MHN2"/>
<comment type="caution">
    <text evidence="1">The sequence shown here is derived from an EMBL/GenBank/DDBJ whole genome shotgun (WGS) entry which is preliminary data.</text>
</comment>
<reference evidence="1 2" key="1">
    <citation type="journal article" date="2009" name="Int. J. Syst. Evol. Microbiol.">
        <title>Paenibacillus contaminans sp. nov., isolated from a contaminated laboratory plate.</title>
        <authorList>
            <person name="Chou J.H."/>
            <person name="Lee J.H."/>
            <person name="Lin M.C."/>
            <person name="Chang P.S."/>
            <person name="Arun A.B."/>
            <person name="Young C.C."/>
            <person name="Chen W.M."/>
        </authorList>
    </citation>
    <scope>NUCLEOTIDE SEQUENCE [LARGE SCALE GENOMIC DNA]</scope>
    <source>
        <strain evidence="1 2">CKOBP-6</strain>
    </source>
</reference>
<keyword evidence="2" id="KW-1185">Reference proteome</keyword>
<dbReference type="RefSeq" id="WP_113032832.1">
    <property type="nucleotide sequence ID" value="NZ_QMFB01000012.1"/>
</dbReference>
<dbReference type="EMBL" id="QMFB01000012">
    <property type="protein sequence ID" value="RAV19471.1"/>
    <property type="molecule type" value="Genomic_DNA"/>
</dbReference>
<proteinExistence type="predicted"/>
<dbReference type="OrthoDB" id="2973257at2"/>
<name>A0A329MHN2_9BACL</name>